<dbReference type="GO" id="GO:0009755">
    <property type="term" value="P:hormone-mediated signaling pathway"/>
    <property type="evidence" value="ECO:0007669"/>
    <property type="project" value="TreeGrafter"/>
</dbReference>
<evidence type="ECO:0000256" key="4">
    <source>
        <dbReference type="ARBA" id="ARBA00022692"/>
    </source>
</evidence>
<dbReference type="EMBL" id="CAIIXF020000007">
    <property type="protein sequence ID" value="CAH1789319.1"/>
    <property type="molecule type" value="Genomic_DNA"/>
</dbReference>
<gene>
    <name evidence="14" type="ORF">OFUS_LOCUS14700</name>
</gene>
<name>A0A8J1TS75_OWEFU</name>
<evidence type="ECO:0000256" key="6">
    <source>
        <dbReference type="ARBA" id="ARBA00022989"/>
    </source>
</evidence>
<keyword evidence="7" id="KW-0297">G-protein coupled receptor</keyword>
<feature type="transmembrane region" description="Helical" evidence="12">
    <location>
        <begin position="335"/>
        <end position="358"/>
    </location>
</feature>
<comment type="caution">
    <text evidence="14">The sequence shown here is derived from an EMBL/GenBank/DDBJ whole genome shotgun (WGS) entry which is preliminary data.</text>
</comment>
<comment type="subcellular location">
    <subcellularLocation>
        <location evidence="1">Cell membrane</location>
        <topology evidence="1">Multi-pass membrane protein</topology>
    </subcellularLocation>
</comment>
<dbReference type="Pfam" id="PF13855">
    <property type="entry name" value="LRR_8"/>
    <property type="match status" value="1"/>
</dbReference>
<evidence type="ECO:0000313" key="14">
    <source>
        <dbReference type="EMBL" id="CAH1789319.1"/>
    </source>
</evidence>
<keyword evidence="8 12" id="KW-0472">Membrane</keyword>
<keyword evidence="13" id="KW-0732">Signal</keyword>
<feature type="transmembrane region" description="Helical" evidence="12">
    <location>
        <begin position="433"/>
        <end position="463"/>
    </location>
</feature>
<dbReference type="Gene3D" id="3.80.10.10">
    <property type="entry name" value="Ribonuclease Inhibitor"/>
    <property type="match status" value="1"/>
</dbReference>
<keyword evidence="9" id="KW-0675">Receptor</keyword>
<dbReference type="InterPro" id="IPR011009">
    <property type="entry name" value="Kinase-like_dom_sf"/>
</dbReference>
<dbReference type="GO" id="GO:0008528">
    <property type="term" value="F:G protein-coupled peptide receptor activity"/>
    <property type="evidence" value="ECO:0007669"/>
    <property type="project" value="TreeGrafter"/>
</dbReference>
<evidence type="ECO:0000256" key="1">
    <source>
        <dbReference type="ARBA" id="ARBA00004651"/>
    </source>
</evidence>
<dbReference type="SMART" id="SM00369">
    <property type="entry name" value="LRR_TYP"/>
    <property type="match status" value="2"/>
</dbReference>
<keyword evidence="6 12" id="KW-1133">Transmembrane helix</keyword>
<feature type="compositionally biased region" description="Basic and acidic residues" evidence="11">
    <location>
        <begin position="655"/>
        <end position="668"/>
    </location>
</feature>
<sequence>MGLVKTFRDALVMLMLLSQCVSPQSPQNLTTEATGTADPAMNFTMETLPTSDATVESLSGVSCNTTICDCSPTAVICTDGIISQVPSFKDPRDIELLNLTGNIISHLDETSLKSFIKVKKIDLSSNRIESIHRDAFSQLSLLEELYLDNNPLLSISGGLFEDLTALKKIVVDHNAFCCEFTNKEVQCMATKEPSEVPDCSDLVRRFNDPSSRVLEIVCWILGLVGVLGNVYVISMRIVRKELSIPPVILVFHMALANLLISIYTLIIAAVDLYYRDMFPYVSPAWRSSILCISIGVISTVGIIMSLFSIIVITLERMVVTVIPAHIDKWSPKAMHVTMGIAWIFSLAFGIIPALPIAYFDGLYGDNKMCVALPLVSQGLGPLHSPAFEYTLGVFMTLLGSSTIIAFVCYTAVLIKACKIKYSEVNRHVRSEYVLSLQMLVIVLTDCLVSLAIFICVIFQLAGLKFHEDIIVWLAALVLPLNAALNPVLYACFSLGHNRQDVTPRSSLRRSQGLRRSKCRSLPALDVNVGAADINEVKIEKDGMSLENFLNSGNTLDTSKINSLRTQIQNCLTSCHENKVLHSEVTAGNIVVHCIEGTNQAHRFTMKETESSVKEYKDDDKATDETDLNNLVADLLERFKDVPVKDIEVNNGKAEGCIDDKNGEIKQDPESINDEVNITRSPSISSQKE</sequence>
<dbReference type="Gene3D" id="1.20.1070.10">
    <property type="entry name" value="Rhodopsin 7-helix transmembrane proteins"/>
    <property type="match status" value="1"/>
</dbReference>
<keyword evidence="3" id="KW-0433">Leucine-rich repeat</keyword>
<proteinExistence type="predicted"/>
<feature type="compositionally biased region" description="Polar residues" evidence="11">
    <location>
        <begin position="673"/>
        <end position="688"/>
    </location>
</feature>
<keyword evidence="2" id="KW-1003">Cell membrane</keyword>
<evidence type="ECO:0000256" key="13">
    <source>
        <dbReference type="SAM" id="SignalP"/>
    </source>
</evidence>
<dbReference type="PANTHER" id="PTHR24372:SF77">
    <property type="entry name" value="G-PROTEIN COUPLED RECEPTORS FAMILY 1 PROFILE DOMAIN-CONTAINING PROTEIN"/>
    <property type="match status" value="1"/>
</dbReference>
<feature type="transmembrane region" description="Helical" evidence="12">
    <location>
        <begin position="389"/>
        <end position="412"/>
    </location>
</feature>
<dbReference type="InterPro" id="IPR003591">
    <property type="entry name" value="Leu-rich_rpt_typical-subtyp"/>
</dbReference>
<dbReference type="InterPro" id="IPR017452">
    <property type="entry name" value="GPCR_Rhodpsn_7TM"/>
</dbReference>
<evidence type="ECO:0000313" key="15">
    <source>
        <dbReference type="Proteomes" id="UP000749559"/>
    </source>
</evidence>
<protein>
    <submittedName>
        <fullName evidence="14">Uncharacterized protein</fullName>
    </submittedName>
</protein>
<evidence type="ECO:0000256" key="12">
    <source>
        <dbReference type="SAM" id="Phobius"/>
    </source>
</evidence>
<keyword evidence="5" id="KW-0677">Repeat</keyword>
<feature type="region of interest" description="Disordered" evidence="11">
    <location>
        <begin position="650"/>
        <end position="688"/>
    </location>
</feature>
<feature type="chain" id="PRO_5043647149" evidence="13">
    <location>
        <begin position="24"/>
        <end position="688"/>
    </location>
</feature>
<evidence type="ECO:0000256" key="7">
    <source>
        <dbReference type="ARBA" id="ARBA00023040"/>
    </source>
</evidence>
<dbReference type="SUPFAM" id="SSF81321">
    <property type="entry name" value="Family A G protein-coupled receptor-like"/>
    <property type="match status" value="1"/>
</dbReference>
<dbReference type="PANTHER" id="PTHR24372">
    <property type="entry name" value="GLYCOPROTEIN HORMONE RECEPTOR"/>
    <property type="match status" value="1"/>
</dbReference>
<evidence type="ECO:0000256" key="2">
    <source>
        <dbReference type="ARBA" id="ARBA00022475"/>
    </source>
</evidence>
<dbReference type="PROSITE" id="PS50262">
    <property type="entry name" value="G_PROTEIN_RECEP_F1_2"/>
    <property type="match status" value="1"/>
</dbReference>
<dbReference type="GO" id="GO:0007189">
    <property type="term" value="P:adenylate cyclase-activating G protein-coupled receptor signaling pathway"/>
    <property type="evidence" value="ECO:0007669"/>
    <property type="project" value="TreeGrafter"/>
</dbReference>
<feature type="transmembrane region" description="Helical" evidence="12">
    <location>
        <begin position="213"/>
        <end position="234"/>
    </location>
</feature>
<feature type="transmembrane region" description="Helical" evidence="12">
    <location>
        <begin position="287"/>
        <end position="314"/>
    </location>
</feature>
<dbReference type="OrthoDB" id="6116302at2759"/>
<evidence type="ECO:0000256" key="3">
    <source>
        <dbReference type="ARBA" id="ARBA00022614"/>
    </source>
</evidence>
<dbReference type="SUPFAM" id="SSF56112">
    <property type="entry name" value="Protein kinase-like (PK-like)"/>
    <property type="match status" value="1"/>
</dbReference>
<organism evidence="14 15">
    <name type="scientific">Owenia fusiformis</name>
    <name type="common">Polychaete worm</name>
    <dbReference type="NCBI Taxonomy" id="6347"/>
    <lineage>
        <taxon>Eukaryota</taxon>
        <taxon>Metazoa</taxon>
        <taxon>Spiralia</taxon>
        <taxon>Lophotrochozoa</taxon>
        <taxon>Annelida</taxon>
        <taxon>Polychaeta</taxon>
        <taxon>Sedentaria</taxon>
        <taxon>Canalipalpata</taxon>
        <taxon>Sabellida</taxon>
        <taxon>Oweniida</taxon>
        <taxon>Oweniidae</taxon>
        <taxon>Owenia</taxon>
    </lineage>
</organism>
<accession>A0A8J1TS75</accession>
<feature type="signal peptide" evidence="13">
    <location>
        <begin position="1"/>
        <end position="23"/>
    </location>
</feature>
<dbReference type="InterPro" id="IPR032675">
    <property type="entry name" value="LRR_dom_sf"/>
</dbReference>
<dbReference type="Proteomes" id="UP000749559">
    <property type="component" value="Unassembled WGS sequence"/>
</dbReference>
<keyword evidence="15" id="KW-1185">Reference proteome</keyword>
<evidence type="ECO:0000256" key="11">
    <source>
        <dbReference type="SAM" id="MobiDB-lite"/>
    </source>
</evidence>
<keyword evidence="4 12" id="KW-0812">Transmembrane</keyword>
<dbReference type="AlphaFoldDB" id="A0A8J1TS75"/>
<evidence type="ECO:0000256" key="5">
    <source>
        <dbReference type="ARBA" id="ARBA00022737"/>
    </source>
</evidence>
<feature type="transmembrane region" description="Helical" evidence="12">
    <location>
        <begin position="469"/>
        <end position="492"/>
    </location>
</feature>
<feature type="transmembrane region" description="Helical" evidence="12">
    <location>
        <begin position="246"/>
        <end position="267"/>
    </location>
</feature>
<dbReference type="GO" id="GO:0005886">
    <property type="term" value="C:plasma membrane"/>
    <property type="evidence" value="ECO:0007669"/>
    <property type="project" value="UniProtKB-SubCell"/>
</dbReference>
<dbReference type="PRINTS" id="PR00237">
    <property type="entry name" value="GPCRRHODOPSN"/>
</dbReference>
<dbReference type="InterPro" id="IPR001611">
    <property type="entry name" value="Leu-rich_rpt"/>
</dbReference>
<reference evidence="14" key="1">
    <citation type="submission" date="2022-03" db="EMBL/GenBank/DDBJ databases">
        <authorList>
            <person name="Martin C."/>
        </authorList>
    </citation>
    <scope>NUCLEOTIDE SEQUENCE</scope>
</reference>
<evidence type="ECO:0000256" key="10">
    <source>
        <dbReference type="ARBA" id="ARBA00023224"/>
    </source>
</evidence>
<keyword evidence="10" id="KW-0807">Transducer</keyword>
<evidence type="ECO:0000256" key="8">
    <source>
        <dbReference type="ARBA" id="ARBA00023136"/>
    </source>
</evidence>
<evidence type="ECO:0000256" key="9">
    <source>
        <dbReference type="ARBA" id="ARBA00023170"/>
    </source>
</evidence>
<dbReference type="SUPFAM" id="SSF52058">
    <property type="entry name" value="L domain-like"/>
    <property type="match status" value="1"/>
</dbReference>
<dbReference type="InterPro" id="IPR000276">
    <property type="entry name" value="GPCR_Rhodpsn"/>
</dbReference>
<dbReference type="Pfam" id="PF00001">
    <property type="entry name" value="7tm_1"/>
    <property type="match status" value="1"/>
</dbReference>